<name>A0A835W6Q6_9CHLO</name>
<dbReference type="UniPathway" id="UPA00051">
    <property type="reaction ID" value="UER00081"/>
</dbReference>
<evidence type="ECO:0000313" key="26">
    <source>
        <dbReference type="Proteomes" id="UP000613740"/>
    </source>
</evidence>
<feature type="binding site" evidence="18">
    <location>
        <position position="382"/>
    </location>
    <ligand>
        <name>Zn(2+)</name>
        <dbReference type="ChEBI" id="CHEBI:29105"/>
    </ligand>
</feature>
<keyword evidence="6 19" id="KW-0489">Methyltransferase</keyword>
<dbReference type="NCBIfam" id="NF007024">
    <property type="entry name" value="PRK09490.1"/>
    <property type="match status" value="1"/>
</dbReference>
<evidence type="ECO:0000256" key="8">
    <source>
        <dbReference type="ARBA" id="ARBA00022628"/>
    </source>
</evidence>
<feature type="domain" description="Pterin-binding" evidence="21">
    <location>
        <begin position="1135"/>
        <end position="1395"/>
    </location>
</feature>
<dbReference type="GO" id="GO:0050667">
    <property type="term" value="P:homocysteine metabolic process"/>
    <property type="evidence" value="ECO:0007669"/>
    <property type="project" value="TreeGrafter"/>
</dbReference>
<dbReference type="Pfam" id="PF02965">
    <property type="entry name" value="Met_synt_B12"/>
    <property type="match status" value="1"/>
</dbReference>
<dbReference type="PANTHER" id="PTHR45833:SF1">
    <property type="entry name" value="METHIONINE SYNTHASE"/>
    <property type="match status" value="1"/>
</dbReference>
<evidence type="ECO:0000256" key="3">
    <source>
        <dbReference type="ARBA" id="ARBA00005178"/>
    </source>
</evidence>
<dbReference type="InterPro" id="IPR033706">
    <property type="entry name" value="Met_synthase_B12-bd"/>
</dbReference>
<evidence type="ECO:0000256" key="7">
    <source>
        <dbReference type="ARBA" id="ARBA00022605"/>
    </source>
</evidence>
<dbReference type="EMBL" id="JAEHOD010000046">
    <property type="protein sequence ID" value="KAG2437651.1"/>
    <property type="molecule type" value="Genomic_DNA"/>
</dbReference>
<evidence type="ECO:0000256" key="1">
    <source>
        <dbReference type="ARBA" id="ARBA00001947"/>
    </source>
</evidence>
<dbReference type="SUPFAM" id="SSF47644">
    <property type="entry name" value="Methionine synthase domain"/>
    <property type="match status" value="1"/>
</dbReference>
<dbReference type="Gene3D" id="3.10.196.10">
    <property type="entry name" value="Vitamin B12-dependent methionine synthase, activation domain"/>
    <property type="match status" value="1"/>
</dbReference>
<dbReference type="NCBIfam" id="TIGR02082">
    <property type="entry name" value="metH"/>
    <property type="match status" value="1"/>
</dbReference>
<dbReference type="Gene3D" id="1.10.1240.10">
    <property type="entry name" value="Methionine synthase domain"/>
    <property type="match status" value="1"/>
</dbReference>
<feature type="domain" description="Hcy-binding" evidence="20">
    <location>
        <begin position="73"/>
        <end position="396"/>
    </location>
</feature>
<dbReference type="InterPro" id="IPR011005">
    <property type="entry name" value="Dihydropteroate_synth-like_sf"/>
</dbReference>
<evidence type="ECO:0000256" key="10">
    <source>
        <dbReference type="ARBA" id="ARBA00022691"/>
    </source>
</evidence>
<evidence type="ECO:0000259" key="23">
    <source>
        <dbReference type="PROSITE" id="PS51332"/>
    </source>
</evidence>
<dbReference type="Gene3D" id="3.20.20.330">
    <property type="entry name" value="Homocysteine-binding-like domain"/>
    <property type="match status" value="3"/>
</dbReference>
<dbReference type="InterPro" id="IPR050554">
    <property type="entry name" value="Met_Synthase/Corrinoid"/>
</dbReference>
<dbReference type="InterPro" id="IPR036594">
    <property type="entry name" value="Meth_synthase_dom"/>
</dbReference>
<dbReference type="FunFam" id="3.40.50.280:FF:000001">
    <property type="entry name" value="Methionine synthase"/>
    <property type="match status" value="1"/>
</dbReference>
<feature type="binding site" evidence="18">
    <location>
        <position position="1788"/>
    </location>
    <ligand>
        <name>Zn(2+)</name>
        <dbReference type="ChEBI" id="CHEBI:29105"/>
    </ligand>
</feature>
<dbReference type="InterPro" id="IPR037010">
    <property type="entry name" value="VitB12-dep_Met_synth_activ_sf"/>
</dbReference>
<feature type="domain" description="Pterin-binding" evidence="21">
    <location>
        <begin position="1839"/>
        <end position="2099"/>
    </location>
</feature>
<organism evidence="25 26">
    <name type="scientific">Chlamydomonas schloesseri</name>
    <dbReference type="NCBI Taxonomy" id="2026947"/>
    <lineage>
        <taxon>Eukaryota</taxon>
        <taxon>Viridiplantae</taxon>
        <taxon>Chlorophyta</taxon>
        <taxon>core chlorophytes</taxon>
        <taxon>Chlorophyceae</taxon>
        <taxon>CS clade</taxon>
        <taxon>Chlamydomonadales</taxon>
        <taxon>Chlamydomonadaceae</taxon>
        <taxon>Chlamydomonas</taxon>
    </lineage>
</organism>
<feature type="binding site" evidence="18">
    <location>
        <position position="1084"/>
    </location>
    <ligand>
        <name>Zn(2+)</name>
        <dbReference type="ChEBI" id="CHEBI:29105"/>
    </ligand>
</feature>
<evidence type="ECO:0000256" key="17">
    <source>
        <dbReference type="ARBA" id="ARBA00031040"/>
    </source>
</evidence>
<dbReference type="EC" id="2.1.1.13" evidence="5"/>
<feature type="domain" description="Hcy-binding" evidence="20">
    <location>
        <begin position="776"/>
        <end position="1099"/>
    </location>
</feature>
<evidence type="ECO:0000259" key="24">
    <source>
        <dbReference type="PROSITE" id="PS51337"/>
    </source>
</evidence>
<dbReference type="SUPFAM" id="SSF52242">
    <property type="entry name" value="Cobalamin (vitamin B12)-binding domain"/>
    <property type="match status" value="1"/>
</dbReference>
<dbReference type="Pfam" id="PF02574">
    <property type="entry name" value="S-methyl_trans"/>
    <property type="match status" value="3"/>
</dbReference>
<evidence type="ECO:0000256" key="6">
    <source>
        <dbReference type="ARBA" id="ARBA00022603"/>
    </source>
</evidence>
<dbReference type="SUPFAM" id="SSF82282">
    <property type="entry name" value="Homocysteine S-methyltransferase"/>
    <property type="match status" value="3"/>
</dbReference>
<dbReference type="SUPFAM" id="SSF56507">
    <property type="entry name" value="Methionine synthase activation domain-like"/>
    <property type="match status" value="1"/>
</dbReference>
<keyword evidence="12" id="KW-0677">Repeat</keyword>
<evidence type="ECO:0000256" key="13">
    <source>
        <dbReference type="ARBA" id="ARBA00022833"/>
    </source>
</evidence>
<dbReference type="PROSITE" id="PS51332">
    <property type="entry name" value="B12_BINDING"/>
    <property type="match status" value="1"/>
</dbReference>
<dbReference type="Pfam" id="PF02310">
    <property type="entry name" value="B12-binding"/>
    <property type="match status" value="1"/>
</dbReference>
<proteinExistence type="inferred from homology"/>
<evidence type="ECO:0000256" key="5">
    <source>
        <dbReference type="ARBA" id="ARBA00012032"/>
    </source>
</evidence>
<dbReference type="SMART" id="SM01018">
    <property type="entry name" value="B12-binding_2"/>
    <property type="match status" value="1"/>
</dbReference>
<evidence type="ECO:0000259" key="21">
    <source>
        <dbReference type="PROSITE" id="PS50972"/>
    </source>
</evidence>
<keyword evidence="8" id="KW-0846">Cobalamin</keyword>
<dbReference type="Gene3D" id="3.40.50.280">
    <property type="entry name" value="Cobalamin-binding domain"/>
    <property type="match status" value="1"/>
</dbReference>
<dbReference type="FunFam" id="1.10.1240.10:FF:000001">
    <property type="entry name" value="Methionine synthase"/>
    <property type="match status" value="1"/>
</dbReference>
<dbReference type="InterPro" id="IPR011822">
    <property type="entry name" value="MetH"/>
</dbReference>
<keyword evidence="14" id="KW-0486">Methionine biosynthesis</keyword>
<evidence type="ECO:0000256" key="18">
    <source>
        <dbReference type="PROSITE-ProRule" id="PRU00333"/>
    </source>
</evidence>
<evidence type="ECO:0000256" key="19">
    <source>
        <dbReference type="PROSITE-ProRule" id="PRU00346"/>
    </source>
</evidence>
<keyword evidence="15" id="KW-0170">Cobalt</keyword>
<comment type="pathway">
    <text evidence="3">Amino-acid biosynthesis; L-methionine biosynthesis via de novo pathway; L-methionine from L-homocysteine (MetH route): step 1/1.</text>
</comment>
<dbReference type="InterPro" id="IPR004223">
    <property type="entry name" value="VitB12-dep_Met_synth_activ_dom"/>
</dbReference>
<dbReference type="InterPro" id="IPR003759">
    <property type="entry name" value="Cbl-bd_cap"/>
</dbReference>
<dbReference type="GO" id="GO:0005829">
    <property type="term" value="C:cytosol"/>
    <property type="evidence" value="ECO:0007669"/>
    <property type="project" value="TreeGrafter"/>
</dbReference>
<dbReference type="PROSITE" id="PS51337">
    <property type="entry name" value="B12_BINDING_NTER"/>
    <property type="match status" value="1"/>
</dbReference>
<feature type="binding site" evidence="18">
    <location>
        <position position="318"/>
    </location>
    <ligand>
        <name>Zn(2+)</name>
        <dbReference type="ChEBI" id="CHEBI:29105"/>
    </ligand>
</feature>
<feature type="binding site" evidence="18">
    <location>
        <position position="1725"/>
    </location>
    <ligand>
        <name>Zn(2+)</name>
        <dbReference type="ChEBI" id="CHEBI:29105"/>
    </ligand>
</feature>
<feature type="binding site" evidence="18">
    <location>
        <position position="1021"/>
    </location>
    <ligand>
        <name>Zn(2+)</name>
        <dbReference type="ChEBI" id="CHEBI:29105"/>
    </ligand>
</feature>
<evidence type="ECO:0000256" key="14">
    <source>
        <dbReference type="ARBA" id="ARBA00023167"/>
    </source>
</evidence>
<comment type="similarity">
    <text evidence="4">Belongs to the vitamin-B12 dependent methionine synthase family.</text>
</comment>
<feature type="domain" description="AdoMet activation" evidence="22">
    <location>
        <begin position="2406"/>
        <end position="2744"/>
    </location>
</feature>
<evidence type="ECO:0000256" key="16">
    <source>
        <dbReference type="ARBA" id="ARBA00030163"/>
    </source>
</evidence>
<evidence type="ECO:0000256" key="12">
    <source>
        <dbReference type="ARBA" id="ARBA00022737"/>
    </source>
</evidence>
<dbReference type="PROSITE" id="PS50974">
    <property type="entry name" value="ADOMET_ACTIVATION"/>
    <property type="match status" value="1"/>
</dbReference>
<evidence type="ECO:0000259" key="20">
    <source>
        <dbReference type="PROSITE" id="PS50970"/>
    </source>
</evidence>
<feature type="domain" description="Pterin-binding" evidence="21">
    <location>
        <begin position="432"/>
        <end position="692"/>
    </location>
</feature>
<dbReference type="Proteomes" id="UP000613740">
    <property type="component" value="Unassembled WGS sequence"/>
</dbReference>
<keyword evidence="7" id="KW-0028">Amino-acid biosynthesis</keyword>
<comment type="cofactor">
    <cofactor evidence="1 18">
        <name>Zn(2+)</name>
        <dbReference type="ChEBI" id="CHEBI:29105"/>
    </cofactor>
</comment>
<feature type="domain" description="B12-binding N-terminal" evidence="24">
    <location>
        <begin position="2149"/>
        <end position="2245"/>
    </location>
</feature>
<dbReference type="InterPro" id="IPR000489">
    <property type="entry name" value="Pterin-binding_dom"/>
</dbReference>
<comment type="cofactor">
    <cofactor evidence="2">
        <name>methylcob(III)alamin</name>
        <dbReference type="ChEBI" id="CHEBI:28115"/>
    </cofactor>
</comment>
<comment type="caution">
    <text evidence="25">The sequence shown here is derived from an EMBL/GenBank/DDBJ whole genome shotgun (WGS) entry which is preliminary data.</text>
</comment>
<reference evidence="25" key="1">
    <citation type="journal article" date="2020" name="bioRxiv">
        <title>Comparative genomics of Chlamydomonas.</title>
        <authorList>
            <person name="Craig R.J."/>
            <person name="Hasan A.R."/>
            <person name="Ness R.W."/>
            <person name="Keightley P.D."/>
        </authorList>
    </citation>
    <scope>NUCLEOTIDE SEQUENCE</scope>
    <source>
        <strain evidence="25">CCAP 11/173</strain>
    </source>
</reference>
<evidence type="ECO:0000256" key="4">
    <source>
        <dbReference type="ARBA" id="ARBA00010398"/>
    </source>
</evidence>
<feature type="domain" description="Hcy-binding" evidence="20">
    <location>
        <begin position="1480"/>
        <end position="1803"/>
    </location>
</feature>
<dbReference type="PROSITE" id="PS50970">
    <property type="entry name" value="HCY"/>
    <property type="match status" value="3"/>
</dbReference>
<dbReference type="PROSITE" id="PS51257">
    <property type="entry name" value="PROKAR_LIPOPROTEIN"/>
    <property type="match status" value="1"/>
</dbReference>
<feature type="domain" description="B12-binding" evidence="23">
    <location>
        <begin position="2253"/>
        <end position="2388"/>
    </location>
</feature>
<dbReference type="GO" id="GO:0031419">
    <property type="term" value="F:cobalamin binding"/>
    <property type="evidence" value="ECO:0007669"/>
    <property type="project" value="UniProtKB-KW"/>
</dbReference>
<evidence type="ECO:0000256" key="15">
    <source>
        <dbReference type="ARBA" id="ARBA00023285"/>
    </source>
</evidence>
<dbReference type="GO" id="GO:0032259">
    <property type="term" value="P:methylation"/>
    <property type="evidence" value="ECO:0007669"/>
    <property type="project" value="UniProtKB-KW"/>
</dbReference>
<dbReference type="Pfam" id="PF02607">
    <property type="entry name" value="B12-binding_2"/>
    <property type="match status" value="1"/>
</dbReference>
<protein>
    <recommendedName>
        <fullName evidence="5">methionine synthase</fullName>
        <ecNumber evidence="5">2.1.1.13</ecNumber>
    </recommendedName>
    <alternativeName>
        <fullName evidence="17">5-methyltetrahydrofolate--homocysteine methyltransferase</fullName>
    </alternativeName>
    <alternativeName>
        <fullName evidence="16">Vitamin-B12 dependent methionine synthase</fullName>
    </alternativeName>
</protein>
<dbReference type="Gene3D" id="1.10.288.10">
    <property type="entry name" value="Cobalamin-dependent Methionine Synthase, domain 2"/>
    <property type="match status" value="1"/>
</dbReference>
<dbReference type="InterPro" id="IPR036724">
    <property type="entry name" value="Cobalamin-bd_sf"/>
</dbReference>
<dbReference type="FunFam" id="3.20.20.330:FF:000001">
    <property type="entry name" value="Methionine synthase"/>
    <property type="match status" value="3"/>
</dbReference>
<evidence type="ECO:0000256" key="11">
    <source>
        <dbReference type="ARBA" id="ARBA00022723"/>
    </source>
</evidence>
<dbReference type="SUPFAM" id="SSF51717">
    <property type="entry name" value="Dihydropteroate synthetase-like"/>
    <property type="match status" value="3"/>
</dbReference>
<dbReference type="InterPro" id="IPR006158">
    <property type="entry name" value="Cobalamin-bd"/>
</dbReference>
<dbReference type="GO" id="GO:0008705">
    <property type="term" value="F:methionine synthase activity"/>
    <property type="evidence" value="ECO:0007669"/>
    <property type="project" value="UniProtKB-EC"/>
</dbReference>
<feature type="binding site" evidence="18">
    <location>
        <position position="1789"/>
    </location>
    <ligand>
        <name>Zn(2+)</name>
        <dbReference type="ChEBI" id="CHEBI:29105"/>
    </ligand>
</feature>
<keyword evidence="11 18" id="KW-0479">Metal-binding</keyword>
<dbReference type="CDD" id="cd02069">
    <property type="entry name" value="methionine_synthase_B12_BD"/>
    <property type="match status" value="1"/>
</dbReference>
<dbReference type="InterPro" id="IPR036589">
    <property type="entry name" value="HCY_dom_sf"/>
</dbReference>
<keyword evidence="9 19" id="KW-0808">Transferase</keyword>
<keyword evidence="13 18" id="KW-0862">Zinc</keyword>
<feature type="binding site" evidence="18">
    <location>
        <position position="1085"/>
    </location>
    <ligand>
        <name>Zn(2+)</name>
        <dbReference type="ChEBI" id="CHEBI:29105"/>
    </ligand>
</feature>
<feature type="binding site" evidence="18">
    <location>
        <position position="381"/>
    </location>
    <ligand>
        <name>Zn(2+)</name>
        <dbReference type="ChEBI" id="CHEBI:29105"/>
    </ligand>
</feature>
<dbReference type="PANTHER" id="PTHR45833">
    <property type="entry name" value="METHIONINE SYNTHASE"/>
    <property type="match status" value="1"/>
</dbReference>
<sequence>MGKTKKVFLSVTAGVVAVTSRLTGLGGVAAIGCGALVATAVGIALAKVKKDDGAGAPKKAGSRGPSLPQAPAFKQLDKLMRERIIFIDGAMGTQIQKFTLTEEDFRGERYAKHSHELKGNNDVLVISRPDVIGKIHTAYLEAGADIIETNTFNGTWISQADYELQADEEVALINKTAAQLAKKCVAEFLAKNPGSGPRFVAGAIGPTNKTLSVSPSVENPAFRGITYDEVVDAYYKQAEALVEGGVDMFLVETIFDTLNAKAAMYALEKFFSDKGVRLPVFVSGTIVDNSGRTLSGQTNEAFWNSIRHAKPMAVGLNCALGAKDMLKYVANLAACADCYVFCYPNAGLPNAMGGYDQKGEEMAEEIRPFCEANLVNAIGGCCGTGPEHIAAIKKMASAYKPRKPVTVPPLMRLSGLEPLNYTPDASNMRRTFLNIGERCNVAGSILFKKAIINNDFDTAVAIALKQVQQGADVLDINMDDGLIEGVGAMTRFVNLLVSDPEISRVPFMIDSSKFHIVEAGLKCSQGKCIVNSISLKEGEEAFKKQALEVKRHGAAVVVMAFDEQGQAATYEDKVRICSRAYRILVDEVGFDPQDIIFDPNILTIGTGLPEHNNYAVDFIRATKEIKRRCPGSKVSGGVSNIAFSFRGNEAVRRAFHSAFLHHACLAGMDMGIVNAAQVKEDEYSKIDKELLEFVEDVLLNRRPDATERMLEFAATLDPKCKPTAVVRLGGASSVPKITPRLNPIPAGKDQLAPDAKLPAVPKYKAWKDGIKQTAAFAPLDKLMRERIIFIDGAMGTQIQKFTLTEEDFRGERYAKHSHELKGNNDVLVISRPDVIGKIHTAYLEAGADIIETNTFNGTWISQADYELQADEEVALINKTAAQLAKKCVAEFLAKNPGSGPRFVAGAIGPTNKTLSVSPSVENPAFRGITYDEVVDAYYKQAEALVEGGVDMFLVETIFDTLNAKAAMYALEKFFSDKGVRLPVFVSGTIVDNSGRTLSGQTNEAFWNSIRHAKPMAVGLNCALGAKDMLKYVANLAACADCYVFCYPNAGLPNAMGGYDQKGEEMAEEIRPFCEANLVNAIGGCCGTGPEHIAAIKKMASAYKPRKPVTVPPLMRLSGLEPLNYTPDASNMRRTFLNIGERCNVAGSILFKKAIINNDFDTAVAIALKQVQQGADVLDINMDDGLIEGVGAMTRFVNLLVSDPEISRVPFMIDSSKFHIVEAGLKCSQGKCIVNSISLKEGEEAFKKQAEVVRRHGAAVVVMAFDEQGQAATYEEKVRICSRAYRILVEEVGFDPQDIIFDPNILTIGTGLPEHNNYAVDFIRATREIKRMCPGSKVSGGVSNIAFSFRGNEAVRRAFHSAFLHHACLAGMDMGIVNAAQVKEDEYSKIDKELLEFVEDVLLNRCENATERMLEFAATLDPKSKPTAVIRIASAASEGPKITPRLNPIPAGKDQLAPDAKLPAVPKYKAWKDGIKQTAAFAPLDKLMRERIIFIDGAMGTQIQKFTLTEEDFRGERYAKHSHELKGNNDVLVISRPDVIGKIHTAYLAAGADIIETNTFNGTWISQADYELQADEEVALINKTAAQLAKKCVAEFLAKNPGSGPRFVAGAIGPTNKTLSVSPSVENPAFRGITYDEVVDAYYKQAEALVEGGVDMFLVETIFDTLNAKAAMYALEKFFSDKGVRLPVFVSGTIVDNSGRTLSGQTNEAFWNSIRHAKPMAVGLNCALGAKDMLKYVANLAACADCYVFCYPNAGLPNAMGGYDQKGEEMAEEIRPFCEANLVNAIGGCCGTGPEHIAAIKKMASAYKPRKPVTVPPLMRLSGLEPLNYTPDASNMRRTFLNIGERCNVAGSILFKKAIINNDFDTAVAIALKQVQQGADVLDINMDDGLIEGVGAMTRFVNLLVSDPEISRVPFMIDSSKFHIVEAGLKCSQGKCIVNSISLKEGEEAFKKQAEVVRRHGAAVVVMAFDEQGQAATYEEKVRICSRAYRILVEEVGFDPQDIIFDPNILTIGTGLPEHNNYAVDFIRATREIKRMCPGSKVSGGVSNIAFSFRGNEAVRRAFHSAFLHHACLAGMDMGIVNAAQVKEDEYSKIDKELLEFVEDVLLNRCENATERMLEFAATLDPKSKPTAVVRKGGAAGGAAGPGGKKEESWRDLPVEKRIEYALIKGIDEFAVVDTEEARSCGRYPKPLQVIEGPLMDGMNVVGDLFGAGKMFLPQVIKSARVMKKAVAHLIPFIEEEKRLSGNVGENSNAGTFLIATVKGDVHDIGKNIVAVVLGCNNFKVIDMGVMTPWEKILDAAVEHKADIIGLSGLITPSLDEMVTVAKKMEERGMKTPLLIGGATTSKMHTAVKIAPVYSGPVVHVLDASRSVPVCQAFVDKNDKQRQSYIEEVAEQYADLREEFYASLEDRKYLSLADARKRAMAVDWKDPINQPVKPKLLGNKVIKDFPIEDVLDYIDWNPFFQVWQLRGRYPNRGFPRIFNDATVGGEAKKLYEEAQAMLRDFTANKRVRLNAVLGLYPAAAVGDDIEVYADDSRSKVVARLAGLRQQAEKDGGEPFYCISDFVAPKGSGVPDYVGMFACSAGHGLEEVIEGYKAAGDDYSYIMAEALADRLAEALAEKLHELVRRDYWGYSPDEKMSVDDMLKVKYQGIRPAPGYPSQPDHTEKRTMWELLDAEAATDIKLTESLAMWPAASVSGLYFGGKCSSYFAVGKITREQVEDYAARKKMDIKDAERWLSTMLNYEP</sequence>
<keyword evidence="10" id="KW-0949">S-adenosyl-L-methionine</keyword>
<dbReference type="OrthoDB" id="261426at2759"/>
<dbReference type="FunFam" id="3.20.20.20:FF:000002">
    <property type="entry name" value="Methionine synthase"/>
    <property type="match status" value="3"/>
</dbReference>
<dbReference type="InterPro" id="IPR003726">
    <property type="entry name" value="HCY_dom"/>
</dbReference>
<accession>A0A835W6Q6</accession>
<dbReference type="PROSITE" id="PS50972">
    <property type="entry name" value="PTERIN_BINDING"/>
    <property type="match status" value="3"/>
</dbReference>
<keyword evidence="26" id="KW-1185">Reference proteome</keyword>
<gene>
    <name evidence="25" type="ORF">HYH02_011289</name>
</gene>
<dbReference type="CDD" id="cd00740">
    <property type="entry name" value="MeTr"/>
    <property type="match status" value="3"/>
</dbReference>
<evidence type="ECO:0000256" key="9">
    <source>
        <dbReference type="ARBA" id="ARBA00022679"/>
    </source>
</evidence>
<dbReference type="GO" id="GO:0046653">
    <property type="term" value="P:tetrahydrofolate metabolic process"/>
    <property type="evidence" value="ECO:0007669"/>
    <property type="project" value="TreeGrafter"/>
</dbReference>
<dbReference type="Pfam" id="PF00809">
    <property type="entry name" value="Pterin_bind"/>
    <property type="match status" value="3"/>
</dbReference>
<evidence type="ECO:0000259" key="22">
    <source>
        <dbReference type="PROSITE" id="PS50974"/>
    </source>
</evidence>
<dbReference type="Gene3D" id="3.20.20.20">
    <property type="entry name" value="Dihydropteroate synthase-like"/>
    <property type="match status" value="3"/>
</dbReference>
<evidence type="ECO:0000256" key="2">
    <source>
        <dbReference type="ARBA" id="ARBA00001956"/>
    </source>
</evidence>
<evidence type="ECO:0000313" key="25">
    <source>
        <dbReference type="EMBL" id="KAG2437651.1"/>
    </source>
</evidence>
<dbReference type="GO" id="GO:0008270">
    <property type="term" value="F:zinc ion binding"/>
    <property type="evidence" value="ECO:0007669"/>
    <property type="project" value="InterPro"/>
</dbReference>